<protein>
    <submittedName>
        <fullName evidence="2">LamG domain-containing protein</fullName>
    </submittedName>
</protein>
<organism evidence="2 3">
    <name type="scientific">Alteromonas aestuariivivens</name>
    <dbReference type="NCBI Taxonomy" id="1938339"/>
    <lineage>
        <taxon>Bacteria</taxon>
        <taxon>Pseudomonadati</taxon>
        <taxon>Pseudomonadota</taxon>
        <taxon>Gammaproteobacteria</taxon>
        <taxon>Alteromonadales</taxon>
        <taxon>Alteromonadaceae</taxon>
        <taxon>Alteromonas/Salinimonas group</taxon>
        <taxon>Alteromonas</taxon>
    </lineage>
</organism>
<keyword evidence="1" id="KW-0812">Transmembrane</keyword>
<feature type="transmembrane region" description="Helical" evidence="1">
    <location>
        <begin position="106"/>
        <end position="126"/>
    </location>
</feature>
<reference evidence="3" key="1">
    <citation type="submission" date="2018-08" db="EMBL/GenBank/DDBJ databases">
        <authorList>
            <person name="Zhang J."/>
            <person name="Du Z.-J."/>
        </authorList>
    </citation>
    <scope>NUCLEOTIDE SEQUENCE [LARGE SCALE GENOMIC DNA]</scope>
    <source>
        <strain evidence="3">KCTC 52655</strain>
    </source>
</reference>
<keyword evidence="1" id="KW-0472">Membrane</keyword>
<evidence type="ECO:0000313" key="2">
    <source>
        <dbReference type="EMBL" id="RDV27378.1"/>
    </source>
</evidence>
<evidence type="ECO:0000313" key="3">
    <source>
        <dbReference type="Proteomes" id="UP000256561"/>
    </source>
</evidence>
<evidence type="ECO:0000256" key="1">
    <source>
        <dbReference type="SAM" id="Phobius"/>
    </source>
</evidence>
<dbReference type="Proteomes" id="UP000256561">
    <property type="component" value="Unassembled WGS sequence"/>
</dbReference>
<dbReference type="Pfam" id="PF13385">
    <property type="entry name" value="Laminin_G_3"/>
    <property type="match status" value="1"/>
</dbReference>
<dbReference type="SUPFAM" id="SSF49899">
    <property type="entry name" value="Concanavalin A-like lectins/glucanases"/>
    <property type="match status" value="1"/>
</dbReference>
<comment type="caution">
    <text evidence="2">The sequence shown here is derived from an EMBL/GenBank/DDBJ whole genome shotgun (WGS) entry which is preliminary data.</text>
</comment>
<dbReference type="RefSeq" id="WP_115592281.1">
    <property type="nucleotide sequence ID" value="NZ_QRHA01000003.1"/>
</dbReference>
<dbReference type="Gene3D" id="2.60.120.200">
    <property type="match status" value="1"/>
</dbReference>
<dbReference type="AlphaFoldDB" id="A0A3D8MAV1"/>
<proteinExistence type="predicted"/>
<dbReference type="EMBL" id="QRHA01000003">
    <property type="protein sequence ID" value="RDV27378.1"/>
    <property type="molecule type" value="Genomic_DNA"/>
</dbReference>
<name>A0A3D8MAV1_9ALTE</name>
<sequence>MSRSDQYPEVRDIADAVCSGIATEDQIARLEGHLKGNFEAQRFYYDYLNMHMQLQSPAELNMEFVYRRISEEVIVRPATPPPPDGINSTLVYERNREPDSRKSRKVMLFGLLVLVCLLASLLWLLADRSATPYVARVLQGNLALFGQQGDIDGSALMAGDYLAEQGASIQLVDGDTLHLAPGSVIKLFNRNEIKLKQGKLTVESIPGHNTIVHGRRFIVQSNGSGLTFDLTHRAPRITSGENSLLIPSRWRPSHFWSFNGQSDRVVDSAGSAYGLPASGAKRVDGLVGRGAFAFDNSASARIEVGSGGGTVPGTGSFAVTDGVTIEALIRPQYSGEPMEIDEIFRKDHGDDELRMLLSFQNDKGKDFLMPKGDVNESLSFGLFILGQGYHELKLPLDGQDGRPSLADLKDGNFHHVVATYSVQSGLKAIYIDGQKQASHQYPAGSKMLSGGPGTAAIGNNPAEPRWQKEAFSGIIDEVAFYDFALPEFALAQHLKNVLSGLNYYGLPANDKPLPDYPKFPLPSNTTFELDHLTGLPARIISKP</sequence>
<accession>A0A3D8MAV1</accession>
<dbReference type="InterPro" id="IPR013320">
    <property type="entry name" value="ConA-like_dom_sf"/>
</dbReference>
<gene>
    <name evidence="2" type="ORF">DXV75_04930</name>
</gene>
<keyword evidence="3" id="KW-1185">Reference proteome</keyword>
<keyword evidence="1" id="KW-1133">Transmembrane helix</keyword>
<dbReference type="OrthoDB" id="261210at2"/>